<dbReference type="AlphaFoldDB" id="A0A699ZGV3"/>
<keyword evidence="4 5" id="KW-0472">Membrane</keyword>
<protein>
    <recommendedName>
        <fullName evidence="8">Formate/nitrite transporter</fullName>
    </recommendedName>
</protein>
<evidence type="ECO:0000256" key="3">
    <source>
        <dbReference type="ARBA" id="ARBA00022989"/>
    </source>
</evidence>
<evidence type="ECO:0008006" key="8">
    <source>
        <dbReference type="Google" id="ProtNLM"/>
    </source>
</evidence>
<evidence type="ECO:0000256" key="5">
    <source>
        <dbReference type="SAM" id="Phobius"/>
    </source>
</evidence>
<dbReference type="GO" id="GO:0016020">
    <property type="term" value="C:membrane"/>
    <property type="evidence" value="ECO:0007669"/>
    <property type="project" value="UniProtKB-SubCell"/>
</dbReference>
<reference evidence="6 7" key="1">
    <citation type="submission" date="2020-02" db="EMBL/GenBank/DDBJ databases">
        <title>Draft genome sequence of Haematococcus lacustris strain NIES-144.</title>
        <authorList>
            <person name="Morimoto D."/>
            <person name="Nakagawa S."/>
            <person name="Yoshida T."/>
            <person name="Sawayama S."/>
        </authorList>
    </citation>
    <scope>NUCLEOTIDE SEQUENCE [LARGE SCALE GENOMIC DNA]</scope>
    <source>
        <strain evidence="6 7">NIES-144</strain>
    </source>
</reference>
<evidence type="ECO:0000256" key="4">
    <source>
        <dbReference type="ARBA" id="ARBA00023136"/>
    </source>
</evidence>
<evidence type="ECO:0000313" key="7">
    <source>
        <dbReference type="Proteomes" id="UP000485058"/>
    </source>
</evidence>
<keyword evidence="3 5" id="KW-1133">Transmembrane helix</keyword>
<dbReference type="InterPro" id="IPR023271">
    <property type="entry name" value="Aquaporin-like"/>
</dbReference>
<keyword evidence="7" id="KW-1185">Reference proteome</keyword>
<comment type="subcellular location">
    <subcellularLocation>
        <location evidence="1">Membrane</location>
        <topology evidence="1">Multi-pass membrane protein</topology>
    </subcellularLocation>
</comment>
<evidence type="ECO:0000256" key="2">
    <source>
        <dbReference type="ARBA" id="ARBA00022692"/>
    </source>
</evidence>
<sequence length="81" mass="8322">MLLGADLTVGQVIVHSLIPATIGNIIGGGFFVGTLYAFAVGDLFDTLYAHAGALRKGSASGALTLPWRSAPSPRANKRQGP</sequence>
<comment type="caution">
    <text evidence="6">The sequence shown here is derived from an EMBL/GenBank/DDBJ whole genome shotgun (WGS) entry which is preliminary data.</text>
</comment>
<proteinExistence type="predicted"/>
<keyword evidence="2 5" id="KW-0812">Transmembrane</keyword>
<gene>
    <name evidence="6" type="ORF">HaLaN_18748</name>
</gene>
<dbReference type="Proteomes" id="UP000485058">
    <property type="component" value="Unassembled WGS sequence"/>
</dbReference>
<name>A0A699ZGV3_HAELA</name>
<organism evidence="6 7">
    <name type="scientific">Haematococcus lacustris</name>
    <name type="common">Green alga</name>
    <name type="synonym">Haematococcus pluvialis</name>
    <dbReference type="NCBI Taxonomy" id="44745"/>
    <lineage>
        <taxon>Eukaryota</taxon>
        <taxon>Viridiplantae</taxon>
        <taxon>Chlorophyta</taxon>
        <taxon>core chlorophytes</taxon>
        <taxon>Chlorophyceae</taxon>
        <taxon>CS clade</taxon>
        <taxon>Chlamydomonadales</taxon>
        <taxon>Haematococcaceae</taxon>
        <taxon>Haematococcus</taxon>
    </lineage>
</organism>
<evidence type="ECO:0000256" key="1">
    <source>
        <dbReference type="ARBA" id="ARBA00004141"/>
    </source>
</evidence>
<evidence type="ECO:0000313" key="6">
    <source>
        <dbReference type="EMBL" id="GFH21441.1"/>
    </source>
</evidence>
<dbReference type="Gene3D" id="1.20.1080.10">
    <property type="entry name" value="Glycerol uptake facilitator protein"/>
    <property type="match status" value="1"/>
</dbReference>
<dbReference type="EMBL" id="BLLF01001829">
    <property type="protein sequence ID" value="GFH21441.1"/>
    <property type="molecule type" value="Genomic_DNA"/>
</dbReference>
<feature type="transmembrane region" description="Helical" evidence="5">
    <location>
        <begin position="12"/>
        <end position="38"/>
    </location>
</feature>
<accession>A0A699ZGV3</accession>